<dbReference type="EMBL" id="GBXM01005640">
    <property type="protein sequence ID" value="JAI02938.1"/>
    <property type="molecule type" value="Transcribed_RNA"/>
</dbReference>
<proteinExistence type="predicted"/>
<name>A0A0E9XJN6_ANGAN</name>
<evidence type="ECO:0000313" key="1">
    <source>
        <dbReference type="EMBL" id="JAI02938.1"/>
    </source>
</evidence>
<reference evidence="1" key="1">
    <citation type="submission" date="2014-11" db="EMBL/GenBank/DDBJ databases">
        <authorList>
            <person name="Amaro Gonzalez C."/>
        </authorList>
    </citation>
    <scope>NUCLEOTIDE SEQUENCE</scope>
</reference>
<protein>
    <submittedName>
        <fullName evidence="1">Uncharacterized protein</fullName>
    </submittedName>
</protein>
<dbReference type="AlphaFoldDB" id="A0A0E9XJN6"/>
<reference evidence="1" key="2">
    <citation type="journal article" date="2015" name="Fish Shellfish Immunol.">
        <title>Early steps in the European eel (Anguilla anguilla)-Vibrio vulnificus interaction in the gills: Role of the RtxA13 toxin.</title>
        <authorList>
            <person name="Callol A."/>
            <person name="Pajuelo D."/>
            <person name="Ebbesson L."/>
            <person name="Teles M."/>
            <person name="MacKenzie S."/>
            <person name="Amaro C."/>
        </authorList>
    </citation>
    <scope>NUCLEOTIDE SEQUENCE</scope>
</reference>
<organism evidence="1">
    <name type="scientific">Anguilla anguilla</name>
    <name type="common">European freshwater eel</name>
    <name type="synonym">Muraena anguilla</name>
    <dbReference type="NCBI Taxonomy" id="7936"/>
    <lineage>
        <taxon>Eukaryota</taxon>
        <taxon>Metazoa</taxon>
        <taxon>Chordata</taxon>
        <taxon>Craniata</taxon>
        <taxon>Vertebrata</taxon>
        <taxon>Euteleostomi</taxon>
        <taxon>Actinopterygii</taxon>
        <taxon>Neopterygii</taxon>
        <taxon>Teleostei</taxon>
        <taxon>Anguilliformes</taxon>
        <taxon>Anguillidae</taxon>
        <taxon>Anguilla</taxon>
    </lineage>
</organism>
<accession>A0A0E9XJN6</accession>
<sequence>MSCSVGTGSRPAQFSLHLSYTRRSLRKSTDSCLRCSCSLPSRSWCVLGWYVTPFGSCMFLSSWKISMVLKTMSCTVSWPMRHNDAVFTSLAACDGCPGNAADVMQAPAMGGVVMGIAKNIH</sequence>